<feature type="non-terminal residue" evidence="2">
    <location>
        <position position="369"/>
    </location>
</feature>
<protein>
    <submittedName>
        <fullName evidence="2">AsmA family protein</fullName>
    </submittedName>
</protein>
<reference evidence="3" key="1">
    <citation type="journal article" date="2019" name="Int. J. Syst. Evol. Microbiol.">
        <title>The Global Catalogue of Microorganisms (GCM) 10K type strain sequencing project: providing services to taxonomists for standard genome sequencing and annotation.</title>
        <authorList>
            <consortium name="The Broad Institute Genomics Platform"/>
            <consortium name="The Broad Institute Genome Sequencing Center for Infectious Disease"/>
            <person name="Wu L."/>
            <person name="Ma J."/>
        </authorList>
    </citation>
    <scope>NUCLEOTIDE SEQUENCE [LARGE SCALE GENOMIC DNA]</scope>
    <source>
        <strain evidence="3">CCUG 61696</strain>
    </source>
</reference>
<dbReference type="InterPro" id="IPR052894">
    <property type="entry name" value="AsmA-related"/>
</dbReference>
<evidence type="ECO:0000313" key="3">
    <source>
        <dbReference type="Proteomes" id="UP001597171"/>
    </source>
</evidence>
<gene>
    <name evidence="2" type="ORF">ACFQ4O_11090</name>
</gene>
<proteinExistence type="predicted"/>
<dbReference type="EMBL" id="JBHTMX010000096">
    <property type="protein sequence ID" value="MFD1332542.1"/>
    <property type="molecule type" value="Genomic_DNA"/>
</dbReference>
<sequence>MNNTLTALGLALVLALAAALVGPLFVDWSAYRDEVARQAGALLGAPATVAGPVDVRLLPSPYLRVRGLSAGDGEGRLIADEVELTLSIGALLRGDLNAERVRLVRPRLLLSVGADGAVRAPRGPGAGAGGERISFARAEIEDGRVEISAPAGRVTISAVSGFAEAGSLKGPFRFEGHAASALGPGTLRLSTGRADAAGNLRLKLSAALDGRPETFDLDGVLTLAKRPRLDGQIVLARPAGRDGAGPQPWRVGGKIAGDAERLQLSALDLRRGPEEKALKLAGDGALTLAPKPRLDLALAARQIDLDRTGNTTEGDGAAARIAALGEALSPFARPPLDMAVTLDLASVVASGDVARGVTLDLAAEGGHWR</sequence>
<dbReference type="RefSeq" id="WP_378775759.1">
    <property type="nucleotide sequence ID" value="NZ_JBHTMX010000096.1"/>
</dbReference>
<feature type="domain" description="AsmA" evidence="1">
    <location>
        <begin position="6"/>
        <end position="116"/>
    </location>
</feature>
<keyword evidence="3" id="KW-1185">Reference proteome</keyword>
<evidence type="ECO:0000313" key="2">
    <source>
        <dbReference type="EMBL" id="MFD1332542.1"/>
    </source>
</evidence>
<dbReference type="PANTHER" id="PTHR30441:SF4">
    <property type="entry name" value="PROTEIN ASMA"/>
    <property type="match status" value="1"/>
</dbReference>
<name>A0ABW3Z982_9HYPH</name>
<dbReference type="Pfam" id="PF05170">
    <property type="entry name" value="AsmA"/>
    <property type="match status" value="1"/>
</dbReference>
<dbReference type="InterPro" id="IPR007844">
    <property type="entry name" value="AsmA"/>
</dbReference>
<dbReference type="PANTHER" id="PTHR30441">
    <property type="entry name" value="DUF748 DOMAIN-CONTAINING PROTEIN"/>
    <property type="match status" value="1"/>
</dbReference>
<organism evidence="2 3">
    <name type="scientific">Methylopila musalis</name>
    <dbReference type="NCBI Taxonomy" id="1134781"/>
    <lineage>
        <taxon>Bacteria</taxon>
        <taxon>Pseudomonadati</taxon>
        <taxon>Pseudomonadota</taxon>
        <taxon>Alphaproteobacteria</taxon>
        <taxon>Hyphomicrobiales</taxon>
        <taxon>Methylopilaceae</taxon>
        <taxon>Methylopila</taxon>
    </lineage>
</organism>
<dbReference type="Proteomes" id="UP001597171">
    <property type="component" value="Unassembled WGS sequence"/>
</dbReference>
<comment type="caution">
    <text evidence="2">The sequence shown here is derived from an EMBL/GenBank/DDBJ whole genome shotgun (WGS) entry which is preliminary data.</text>
</comment>
<evidence type="ECO:0000259" key="1">
    <source>
        <dbReference type="Pfam" id="PF05170"/>
    </source>
</evidence>
<accession>A0ABW3Z982</accession>